<dbReference type="InterPro" id="IPR050571">
    <property type="entry name" value="Class-IV_PLP-Dep_Aminotrnsfr"/>
</dbReference>
<comment type="catalytic activity">
    <reaction evidence="12 17">
        <text>L-valine + 2-oxoglutarate = 3-methyl-2-oxobutanoate + L-glutamate</text>
        <dbReference type="Rhea" id="RHEA:24813"/>
        <dbReference type="ChEBI" id="CHEBI:11851"/>
        <dbReference type="ChEBI" id="CHEBI:16810"/>
        <dbReference type="ChEBI" id="CHEBI:29985"/>
        <dbReference type="ChEBI" id="CHEBI:57762"/>
        <dbReference type="EC" id="2.6.1.42"/>
    </reaction>
</comment>
<evidence type="ECO:0000313" key="18">
    <source>
        <dbReference type="EMBL" id="TMQ68663.1"/>
    </source>
</evidence>
<dbReference type="InterPro" id="IPR001544">
    <property type="entry name" value="Aminotrans_IV"/>
</dbReference>
<dbReference type="Pfam" id="PF01063">
    <property type="entry name" value="Aminotran_4"/>
    <property type="match status" value="1"/>
</dbReference>
<dbReference type="InterPro" id="IPR043132">
    <property type="entry name" value="BCAT-like_C"/>
</dbReference>
<dbReference type="PANTHER" id="PTHR42743:SF11">
    <property type="entry name" value="AMINODEOXYCHORISMATE LYASE"/>
    <property type="match status" value="1"/>
</dbReference>
<dbReference type="InterPro" id="IPR043131">
    <property type="entry name" value="BCAT-like_N"/>
</dbReference>
<keyword evidence="8 17" id="KW-0028">Amino-acid biosynthesis</keyword>
<dbReference type="UniPathway" id="UPA00047">
    <property type="reaction ID" value="UER00058"/>
</dbReference>
<sequence>MAISKVEKIWMNGKWVAWDDAKIHVLSHVAHYASSVFEGIRCYGAKSGAAIFRLDEHLDRLMASAKVYRMELPFTREQIRGACLEAVAVNDLKDCYLRPLIYRGYENLGVNPFGSPVEVAVAAFPWGKYLGDDAVNKGVAVKVSSWWRIAPNTLPAMAKASANYMNSQLMKMEALVDGYSEAIALDVHGFVSEGSGQNVFAVVRGELLTPPKSSSILGGITRDSVMTLARDLGIPVREEVLPRELLYLADELFYAGTAVEVTPITSVDRIPVGSSQPGRITKTIQAAFFGIVRGEQPDRHGWLTPVPQPAASRTR</sequence>
<dbReference type="CDD" id="cd01557">
    <property type="entry name" value="BCAT_beta_family"/>
    <property type="match status" value="1"/>
</dbReference>
<evidence type="ECO:0000256" key="13">
    <source>
        <dbReference type="ARBA" id="ARBA00048798"/>
    </source>
</evidence>
<dbReference type="GO" id="GO:0052654">
    <property type="term" value="F:L-leucine-2-oxoglutarate transaminase activity"/>
    <property type="evidence" value="ECO:0007669"/>
    <property type="project" value="RHEA"/>
</dbReference>
<dbReference type="SUPFAM" id="SSF56752">
    <property type="entry name" value="D-aminoacid aminotransferase-like PLP-dependent enzymes"/>
    <property type="match status" value="1"/>
</dbReference>
<dbReference type="InterPro" id="IPR036038">
    <property type="entry name" value="Aminotransferase-like"/>
</dbReference>
<dbReference type="PANTHER" id="PTHR42743">
    <property type="entry name" value="AMINO-ACID AMINOTRANSFERASE"/>
    <property type="match status" value="1"/>
</dbReference>
<comment type="caution">
    <text evidence="18">The sequence shown here is derived from an EMBL/GenBank/DDBJ whole genome shotgun (WGS) entry which is preliminary data.</text>
</comment>
<dbReference type="EMBL" id="VBOY01000006">
    <property type="protein sequence ID" value="TMQ68663.1"/>
    <property type="molecule type" value="Genomic_DNA"/>
</dbReference>
<protein>
    <recommendedName>
        <fullName evidence="17">Branched-chain-amino-acid aminotransferase</fullName>
        <shortName evidence="17">BCAT</shortName>
        <ecNumber evidence="17">2.6.1.42</ecNumber>
    </recommendedName>
</protein>
<dbReference type="GO" id="GO:0052655">
    <property type="term" value="F:L-valine-2-oxoglutarate transaminase activity"/>
    <property type="evidence" value="ECO:0007669"/>
    <property type="project" value="RHEA"/>
</dbReference>
<dbReference type="GO" id="GO:0009099">
    <property type="term" value="P:L-valine biosynthetic process"/>
    <property type="evidence" value="ECO:0007669"/>
    <property type="project" value="UniProtKB-UniPathway"/>
</dbReference>
<dbReference type="GO" id="GO:0052656">
    <property type="term" value="F:L-isoleucine-2-oxoglutarate transaminase activity"/>
    <property type="evidence" value="ECO:0007669"/>
    <property type="project" value="RHEA"/>
</dbReference>
<dbReference type="Gene3D" id="3.20.10.10">
    <property type="entry name" value="D-amino Acid Aminotransferase, subunit A, domain 2"/>
    <property type="match status" value="1"/>
</dbReference>
<organism evidence="18 19">
    <name type="scientific">Eiseniibacteriota bacterium</name>
    <dbReference type="NCBI Taxonomy" id="2212470"/>
    <lineage>
        <taxon>Bacteria</taxon>
        <taxon>Candidatus Eiseniibacteriota</taxon>
    </lineage>
</organism>
<evidence type="ECO:0000256" key="9">
    <source>
        <dbReference type="ARBA" id="ARBA00022679"/>
    </source>
</evidence>
<evidence type="ECO:0000256" key="14">
    <source>
        <dbReference type="ARBA" id="ARBA00049229"/>
    </source>
</evidence>
<keyword evidence="7 17" id="KW-0032">Aminotransferase</keyword>
<dbReference type="FunFam" id="3.20.10.10:FF:000002">
    <property type="entry name" value="D-alanine aminotransferase"/>
    <property type="match status" value="1"/>
</dbReference>
<comment type="similarity">
    <text evidence="6 15">Belongs to the class-IV pyridoxal-phosphate-dependent aminotransferase family.</text>
</comment>
<comment type="function">
    <text evidence="2 17">Acts on leucine, isoleucine and valine.</text>
</comment>
<dbReference type="AlphaFoldDB" id="A0A538TYI4"/>
<comment type="catalytic activity">
    <reaction evidence="14 17">
        <text>L-leucine + 2-oxoglutarate = 4-methyl-2-oxopentanoate + L-glutamate</text>
        <dbReference type="Rhea" id="RHEA:18321"/>
        <dbReference type="ChEBI" id="CHEBI:16810"/>
        <dbReference type="ChEBI" id="CHEBI:17865"/>
        <dbReference type="ChEBI" id="CHEBI:29985"/>
        <dbReference type="ChEBI" id="CHEBI:57427"/>
        <dbReference type="EC" id="2.6.1.42"/>
    </reaction>
</comment>
<comment type="pathway">
    <text evidence="5 17">Amino-acid biosynthesis; L-leucine biosynthesis; L-leucine from 3-methyl-2-oxobutanoate: step 4/4.</text>
</comment>
<evidence type="ECO:0000313" key="19">
    <source>
        <dbReference type="Proteomes" id="UP000316609"/>
    </source>
</evidence>
<evidence type="ECO:0000256" key="12">
    <source>
        <dbReference type="ARBA" id="ARBA00048212"/>
    </source>
</evidence>
<dbReference type="Gene3D" id="3.30.470.10">
    <property type="match status" value="1"/>
</dbReference>
<evidence type="ECO:0000256" key="6">
    <source>
        <dbReference type="ARBA" id="ARBA00009320"/>
    </source>
</evidence>
<accession>A0A538TYI4</accession>
<evidence type="ECO:0000256" key="2">
    <source>
        <dbReference type="ARBA" id="ARBA00003109"/>
    </source>
</evidence>
<dbReference type="GO" id="GO:0009098">
    <property type="term" value="P:L-leucine biosynthetic process"/>
    <property type="evidence" value="ECO:0007669"/>
    <property type="project" value="UniProtKB-UniPathway"/>
</dbReference>
<dbReference type="InterPro" id="IPR005785">
    <property type="entry name" value="B_amino_transI"/>
</dbReference>
<dbReference type="NCBIfam" id="NF005146">
    <property type="entry name" value="PRK06606.1"/>
    <property type="match status" value="1"/>
</dbReference>
<comment type="catalytic activity">
    <reaction evidence="13 17">
        <text>L-isoleucine + 2-oxoglutarate = (S)-3-methyl-2-oxopentanoate + L-glutamate</text>
        <dbReference type="Rhea" id="RHEA:24801"/>
        <dbReference type="ChEBI" id="CHEBI:16810"/>
        <dbReference type="ChEBI" id="CHEBI:29985"/>
        <dbReference type="ChEBI" id="CHEBI:35146"/>
        <dbReference type="ChEBI" id="CHEBI:58045"/>
        <dbReference type="EC" id="2.6.1.42"/>
    </reaction>
</comment>
<evidence type="ECO:0000256" key="5">
    <source>
        <dbReference type="ARBA" id="ARBA00005072"/>
    </source>
</evidence>
<evidence type="ECO:0000256" key="3">
    <source>
        <dbReference type="ARBA" id="ARBA00004824"/>
    </source>
</evidence>
<dbReference type="GO" id="GO:0005829">
    <property type="term" value="C:cytosol"/>
    <property type="evidence" value="ECO:0007669"/>
    <property type="project" value="TreeGrafter"/>
</dbReference>
<evidence type="ECO:0000256" key="17">
    <source>
        <dbReference type="RuleBase" id="RU364094"/>
    </source>
</evidence>
<dbReference type="UniPathway" id="UPA00048">
    <property type="reaction ID" value="UER00073"/>
</dbReference>
<evidence type="ECO:0000256" key="7">
    <source>
        <dbReference type="ARBA" id="ARBA00022576"/>
    </source>
</evidence>
<keyword evidence="11 17" id="KW-0100">Branched-chain amino acid biosynthesis</keyword>
<evidence type="ECO:0000256" key="10">
    <source>
        <dbReference type="ARBA" id="ARBA00022898"/>
    </source>
</evidence>
<dbReference type="PROSITE" id="PS00770">
    <property type="entry name" value="AA_TRANSFER_CLASS_4"/>
    <property type="match status" value="1"/>
</dbReference>
<dbReference type="InterPro" id="IPR018300">
    <property type="entry name" value="Aminotrans_IV_CS"/>
</dbReference>
<reference evidence="18 19" key="1">
    <citation type="journal article" date="2019" name="Nat. Microbiol.">
        <title>Mediterranean grassland soil C-N compound turnover is dependent on rainfall and depth, and is mediated by genomically divergent microorganisms.</title>
        <authorList>
            <person name="Diamond S."/>
            <person name="Andeer P.F."/>
            <person name="Li Z."/>
            <person name="Crits-Christoph A."/>
            <person name="Burstein D."/>
            <person name="Anantharaman K."/>
            <person name="Lane K.R."/>
            <person name="Thomas B.C."/>
            <person name="Pan C."/>
            <person name="Northen T.R."/>
            <person name="Banfield J.F."/>
        </authorList>
    </citation>
    <scope>NUCLEOTIDE SEQUENCE [LARGE SCALE GENOMIC DNA]</scope>
    <source>
        <strain evidence="18">WS_8</strain>
    </source>
</reference>
<comment type="cofactor">
    <cofactor evidence="1 16">
        <name>pyridoxal 5'-phosphate</name>
        <dbReference type="ChEBI" id="CHEBI:597326"/>
    </cofactor>
</comment>
<gene>
    <name evidence="17" type="primary">ilvE</name>
    <name evidence="18" type="ORF">E6K78_00580</name>
</gene>
<evidence type="ECO:0000256" key="4">
    <source>
        <dbReference type="ARBA" id="ARBA00004931"/>
    </source>
</evidence>
<evidence type="ECO:0000256" key="8">
    <source>
        <dbReference type="ARBA" id="ARBA00022605"/>
    </source>
</evidence>
<keyword evidence="9 17" id="KW-0808">Transferase</keyword>
<keyword evidence="10 16" id="KW-0663">Pyridoxal phosphate</keyword>
<proteinExistence type="inferred from homology"/>
<dbReference type="GO" id="GO:0009097">
    <property type="term" value="P:isoleucine biosynthetic process"/>
    <property type="evidence" value="ECO:0007669"/>
    <property type="project" value="UniProtKB-UniPathway"/>
</dbReference>
<comment type="pathway">
    <text evidence="4 17">Amino-acid biosynthesis; L-valine biosynthesis; L-valine from pyruvate: step 4/4.</text>
</comment>
<comment type="pathway">
    <text evidence="3 17">Amino-acid biosynthesis; L-isoleucine biosynthesis; L-isoleucine from 2-oxobutanoate: step 4/4.</text>
</comment>
<dbReference type="InterPro" id="IPR033939">
    <property type="entry name" value="BCAT_family"/>
</dbReference>
<dbReference type="NCBIfam" id="TIGR01122">
    <property type="entry name" value="ilvE_I"/>
    <property type="match status" value="1"/>
</dbReference>
<dbReference type="EC" id="2.6.1.42" evidence="17"/>
<name>A0A538TYI4_UNCEI</name>
<dbReference type="UniPathway" id="UPA00049">
    <property type="reaction ID" value="UER00062"/>
</dbReference>
<evidence type="ECO:0000256" key="16">
    <source>
        <dbReference type="RuleBase" id="RU004516"/>
    </source>
</evidence>
<evidence type="ECO:0000256" key="15">
    <source>
        <dbReference type="RuleBase" id="RU004106"/>
    </source>
</evidence>
<dbReference type="Proteomes" id="UP000316609">
    <property type="component" value="Unassembled WGS sequence"/>
</dbReference>
<evidence type="ECO:0000256" key="1">
    <source>
        <dbReference type="ARBA" id="ARBA00001933"/>
    </source>
</evidence>
<evidence type="ECO:0000256" key="11">
    <source>
        <dbReference type="ARBA" id="ARBA00023304"/>
    </source>
</evidence>